<comment type="caution">
    <text evidence="3">The sequence shown here is derived from an EMBL/GenBank/DDBJ whole genome shotgun (WGS) entry which is preliminary data.</text>
</comment>
<protein>
    <submittedName>
        <fullName evidence="3">ABC transporter</fullName>
    </submittedName>
</protein>
<dbReference type="PROSITE" id="PS51257">
    <property type="entry name" value="PROKAR_LIPOPROTEIN"/>
    <property type="match status" value="1"/>
</dbReference>
<name>A0ABV3R585_9HYPH</name>
<keyword evidence="4" id="KW-1185">Reference proteome</keyword>
<evidence type="ECO:0000313" key="4">
    <source>
        <dbReference type="Proteomes" id="UP001556196"/>
    </source>
</evidence>
<feature type="chain" id="PRO_5045729078" evidence="2">
    <location>
        <begin position="21"/>
        <end position="47"/>
    </location>
</feature>
<dbReference type="RefSeq" id="WP_367725722.1">
    <property type="nucleotide sequence ID" value="NZ_JBFOCH010000071.1"/>
</dbReference>
<evidence type="ECO:0000256" key="2">
    <source>
        <dbReference type="SAM" id="SignalP"/>
    </source>
</evidence>
<feature type="region of interest" description="Disordered" evidence="1">
    <location>
        <begin position="23"/>
        <end position="47"/>
    </location>
</feature>
<feature type="compositionally biased region" description="Pro residues" evidence="1">
    <location>
        <begin position="32"/>
        <end position="47"/>
    </location>
</feature>
<organism evidence="3 4">
    <name type="scientific">Mesorhizobium marinum</name>
    <dbReference type="NCBI Taxonomy" id="3228790"/>
    <lineage>
        <taxon>Bacteria</taxon>
        <taxon>Pseudomonadati</taxon>
        <taxon>Pseudomonadota</taxon>
        <taxon>Alphaproteobacteria</taxon>
        <taxon>Hyphomicrobiales</taxon>
        <taxon>Phyllobacteriaceae</taxon>
        <taxon>Mesorhizobium</taxon>
    </lineage>
</organism>
<reference evidence="3 4" key="1">
    <citation type="submission" date="2024-06" db="EMBL/GenBank/DDBJ databases">
        <authorList>
            <person name="Tuo L."/>
        </authorList>
    </citation>
    <scope>NUCLEOTIDE SEQUENCE [LARGE SCALE GENOMIC DNA]</scope>
    <source>
        <strain evidence="3 4">ZMM04-5</strain>
    </source>
</reference>
<accession>A0ABV3R585</accession>
<dbReference type="EMBL" id="JBFOCI010000008">
    <property type="protein sequence ID" value="MEW9808494.1"/>
    <property type="molecule type" value="Genomic_DNA"/>
</dbReference>
<feature type="signal peptide" evidence="2">
    <location>
        <begin position="1"/>
        <end position="20"/>
    </location>
</feature>
<keyword evidence="2" id="KW-0732">Signal</keyword>
<evidence type="ECO:0000313" key="3">
    <source>
        <dbReference type="EMBL" id="MEW9808494.1"/>
    </source>
</evidence>
<evidence type="ECO:0000256" key="1">
    <source>
        <dbReference type="SAM" id="MobiDB-lite"/>
    </source>
</evidence>
<gene>
    <name evidence="3" type="ORF">ABUE31_21090</name>
</gene>
<proteinExistence type="predicted"/>
<dbReference type="Proteomes" id="UP001556196">
    <property type="component" value="Unassembled WGS sequence"/>
</dbReference>
<sequence>MSKILIAVVASVALASVAGCANIGKGKGKGKAPPPVYEEPAPAPVYK</sequence>